<feature type="domain" description="N-acetyltransferase" evidence="3">
    <location>
        <begin position="13"/>
        <end position="158"/>
    </location>
</feature>
<reference evidence="4 5" key="1">
    <citation type="submission" date="2017-04" db="EMBL/GenBank/DDBJ databases">
        <authorList>
            <person name="Afonso C.L."/>
            <person name="Miller P.J."/>
            <person name="Scott M.A."/>
            <person name="Spackman E."/>
            <person name="Goraichik I."/>
            <person name="Dimitrov K.M."/>
            <person name="Suarez D.L."/>
            <person name="Swayne D.E."/>
        </authorList>
    </citation>
    <scope>NUCLEOTIDE SEQUENCE [LARGE SCALE GENOMIC DNA]</scope>
    <source>
        <strain evidence="4 5">LMG26642</strain>
    </source>
</reference>
<dbReference type="Proteomes" id="UP000193435">
    <property type="component" value="Unassembled WGS sequence"/>
</dbReference>
<evidence type="ECO:0000313" key="4">
    <source>
        <dbReference type="EMBL" id="SMH26952.1"/>
    </source>
</evidence>
<dbReference type="PANTHER" id="PTHR42919">
    <property type="entry name" value="N-ALPHA-ACETYLTRANSFERASE"/>
    <property type="match status" value="1"/>
</dbReference>
<dbReference type="InterPro" id="IPR000182">
    <property type="entry name" value="GNAT_dom"/>
</dbReference>
<dbReference type="InterPro" id="IPR006464">
    <property type="entry name" value="AcTrfase_RimI/Ard1"/>
</dbReference>
<keyword evidence="1 4" id="KW-0808">Transferase</keyword>
<evidence type="ECO:0000256" key="1">
    <source>
        <dbReference type="ARBA" id="ARBA00022679"/>
    </source>
</evidence>
<keyword evidence="2" id="KW-0012">Acyltransferase</keyword>
<name>A0A1X7MQ67_9LACT</name>
<dbReference type="Pfam" id="PF00583">
    <property type="entry name" value="Acetyltransf_1"/>
    <property type="match status" value="1"/>
</dbReference>
<protein>
    <submittedName>
        <fullName evidence="4">Ribosomal-protein-alanine N-acetyltransferase</fullName>
    </submittedName>
</protein>
<dbReference type="Gene3D" id="3.40.630.30">
    <property type="match status" value="1"/>
</dbReference>
<gene>
    <name evidence="4" type="ORF">SAMN04488700_0345</name>
</gene>
<evidence type="ECO:0000259" key="3">
    <source>
        <dbReference type="PROSITE" id="PS51186"/>
    </source>
</evidence>
<proteinExistence type="predicted"/>
<dbReference type="EMBL" id="FXBJ01000002">
    <property type="protein sequence ID" value="SMH26952.1"/>
    <property type="molecule type" value="Genomic_DNA"/>
</dbReference>
<dbReference type="InterPro" id="IPR051556">
    <property type="entry name" value="N-term/lysine_N-AcTrnsfr"/>
</dbReference>
<dbReference type="GO" id="GO:0008080">
    <property type="term" value="F:N-acetyltransferase activity"/>
    <property type="evidence" value="ECO:0007669"/>
    <property type="project" value="InterPro"/>
</dbReference>
<dbReference type="AlphaFoldDB" id="A0A1X7MQ67"/>
<dbReference type="RefSeq" id="WP_085558698.1">
    <property type="nucleotide sequence ID" value="NZ_FOAH01000022.1"/>
</dbReference>
<keyword evidence="5" id="KW-1185">Reference proteome</keyword>
<dbReference type="PANTHER" id="PTHR42919:SF8">
    <property type="entry name" value="N-ALPHA-ACETYLTRANSFERASE 50"/>
    <property type="match status" value="1"/>
</dbReference>
<organism evidence="4 5">
    <name type="scientific">Carnobacterium iners</name>
    <dbReference type="NCBI Taxonomy" id="1073423"/>
    <lineage>
        <taxon>Bacteria</taxon>
        <taxon>Bacillati</taxon>
        <taxon>Bacillota</taxon>
        <taxon>Bacilli</taxon>
        <taxon>Lactobacillales</taxon>
        <taxon>Carnobacteriaceae</taxon>
        <taxon>Carnobacterium</taxon>
    </lineage>
</organism>
<dbReference type="STRING" id="1073423.SAMN04488700_0345"/>
<dbReference type="SUPFAM" id="SSF55729">
    <property type="entry name" value="Acyl-CoA N-acyltransferases (Nat)"/>
    <property type="match status" value="1"/>
</dbReference>
<dbReference type="CDD" id="cd04301">
    <property type="entry name" value="NAT_SF"/>
    <property type="match status" value="1"/>
</dbReference>
<dbReference type="InterPro" id="IPR016181">
    <property type="entry name" value="Acyl_CoA_acyltransferase"/>
</dbReference>
<dbReference type="NCBIfam" id="TIGR01575">
    <property type="entry name" value="rimI"/>
    <property type="match status" value="1"/>
</dbReference>
<dbReference type="OrthoDB" id="9794566at2"/>
<sequence length="158" mass="18060">MSSCNGIKRKIEIIFPESTTITSQELYDSAENSYSNGSPWTIGSFQTDLETPLAGYGLAMKEEEIIGFIGYRHFLGEAEITNFGVRKEYQQQGIATDLMFACLAYLKEQGMRQLFLEVRSSNQAARLLYQKIGLVKVDIRKNYYHNPIEDAIVMQYME</sequence>
<evidence type="ECO:0000313" key="5">
    <source>
        <dbReference type="Proteomes" id="UP000193435"/>
    </source>
</evidence>
<evidence type="ECO:0000256" key="2">
    <source>
        <dbReference type="ARBA" id="ARBA00023315"/>
    </source>
</evidence>
<dbReference type="PROSITE" id="PS51186">
    <property type="entry name" value="GNAT"/>
    <property type="match status" value="1"/>
</dbReference>
<accession>A0A1X7MQ67</accession>